<evidence type="ECO:0000313" key="3">
    <source>
        <dbReference type="Proteomes" id="UP001341840"/>
    </source>
</evidence>
<gene>
    <name evidence="2" type="ORF">PIB30_099283</name>
</gene>
<feature type="compositionally biased region" description="Basic and acidic residues" evidence="1">
    <location>
        <begin position="1"/>
        <end position="10"/>
    </location>
</feature>
<comment type="caution">
    <text evidence="2">The sequence shown here is derived from an EMBL/GenBank/DDBJ whole genome shotgun (WGS) entry which is preliminary data.</text>
</comment>
<evidence type="ECO:0000313" key="2">
    <source>
        <dbReference type="EMBL" id="MED6214056.1"/>
    </source>
</evidence>
<sequence>MENKEPEHKAMPRRQFHTSRHGSPSLNTIATLRRHVPMPMRASHQDPTSRTKTRPRPGAMHLCLGMGSFPSPANPAPRPRPGVLHQRPSVGFQAKSRNQSSMTHAQAWSLKYRRESAYLAGRKSYPNLSTDPSSSCSVSHCDSHTSHHHTPRLLSSILTAPSLRPSSQGSRRCRLEARSHPIVVPASVAISRSHWLFRSLEARSLPFRPFPTIVSGCSSVVPGCLPSFSPLIL</sequence>
<organism evidence="2 3">
    <name type="scientific">Stylosanthes scabra</name>
    <dbReference type="NCBI Taxonomy" id="79078"/>
    <lineage>
        <taxon>Eukaryota</taxon>
        <taxon>Viridiplantae</taxon>
        <taxon>Streptophyta</taxon>
        <taxon>Embryophyta</taxon>
        <taxon>Tracheophyta</taxon>
        <taxon>Spermatophyta</taxon>
        <taxon>Magnoliopsida</taxon>
        <taxon>eudicotyledons</taxon>
        <taxon>Gunneridae</taxon>
        <taxon>Pentapetalae</taxon>
        <taxon>rosids</taxon>
        <taxon>fabids</taxon>
        <taxon>Fabales</taxon>
        <taxon>Fabaceae</taxon>
        <taxon>Papilionoideae</taxon>
        <taxon>50 kb inversion clade</taxon>
        <taxon>dalbergioids sensu lato</taxon>
        <taxon>Dalbergieae</taxon>
        <taxon>Pterocarpus clade</taxon>
        <taxon>Stylosanthes</taxon>
    </lineage>
</organism>
<feature type="region of interest" description="Disordered" evidence="1">
    <location>
        <begin position="1"/>
        <end position="27"/>
    </location>
</feature>
<evidence type="ECO:0000256" key="1">
    <source>
        <dbReference type="SAM" id="MobiDB-lite"/>
    </source>
</evidence>
<accession>A0ABU6YW70</accession>
<feature type="non-terminal residue" evidence="2">
    <location>
        <position position="233"/>
    </location>
</feature>
<reference evidence="2 3" key="1">
    <citation type="journal article" date="2023" name="Plants (Basel)">
        <title>Bridging the Gap: Combining Genomics and Transcriptomics Approaches to Understand Stylosanthes scabra, an Orphan Legume from the Brazilian Caatinga.</title>
        <authorList>
            <person name="Ferreira-Neto J.R.C."/>
            <person name="da Silva M.D."/>
            <person name="Binneck E."/>
            <person name="de Melo N.F."/>
            <person name="da Silva R.H."/>
            <person name="de Melo A.L.T.M."/>
            <person name="Pandolfi V."/>
            <person name="Bustamante F.O."/>
            <person name="Brasileiro-Vidal A.C."/>
            <person name="Benko-Iseppon A.M."/>
        </authorList>
    </citation>
    <scope>NUCLEOTIDE SEQUENCE [LARGE SCALE GENOMIC DNA]</scope>
    <source>
        <tissue evidence="2">Leaves</tissue>
    </source>
</reference>
<keyword evidence="3" id="KW-1185">Reference proteome</keyword>
<dbReference type="Proteomes" id="UP001341840">
    <property type="component" value="Unassembled WGS sequence"/>
</dbReference>
<feature type="compositionally biased region" description="Basic residues" evidence="1">
    <location>
        <begin position="11"/>
        <end position="20"/>
    </location>
</feature>
<proteinExistence type="predicted"/>
<dbReference type="EMBL" id="JASCZI010244291">
    <property type="protein sequence ID" value="MED6214056.1"/>
    <property type="molecule type" value="Genomic_DNA"/>
</dbReference>
<name>A0ABU6YW70_9FABA</name>
<protein>
    <submittedName>
        <fullName evidence="2">Uncharacterized protein</fullName>
    </submittedName>
</protein>